<protein>
    <submittedName>
        <fullName evidence="2">TniQ protein</fullName>
    </submittedName>
</protein>
<organism evidence="2 3">
    <name type="scientific">Celeribacter baekdonensis</name>
    <dbReference type="NCBI Taxonomy" id="875171"/>
    <lineage>
        <taxon>Bacteria</taxon>
        <taxon>Pseudomonadati</taxon>
        <taxon>Pseudomonadota</taxon>
        <taxon>Alphaproteobacteria</taxon>
        <taxon>Rhodobacterales</taxon>
        <taxon>Roseobacteraceae</taxon>
        <taxon>Celeribacter</taxon>
    </lineage>
</organism>
<dbReference type="RefSeq" id="WP_074647392.1">
    <property type="nucleotide sequence ID" value="NZ_FNBL01000021.1"/>
</dbReference>
<sequence length="648" mass="71113">MENIRKSPARGGRDAVVRGCRPPLPIATRLADGETATSRASRAAQNNGYASLQALCSDQRIHVLNLCNGFDAEVAHIAELTGIEFETLRFNTPCLNQQGWFRLGAERIKATAFTRSGGQVCPACVLEGRADDARNGAFQKGVWQVSNLHSCLKHKVVLVPLEVSGNSKSAHDFAQHIKGWAPGEITKVTDEDLGFEVYLADRIRLGRKQAWLDEFKFHVVSSFCEALGTLLQFGSKARPHLLTAPDLIKAGAAGYAVAKHGPEAIWNALDTIRTSAPQSQKPDYSKIFGPVIVELRARRNDPDFDVLRYHMREYVLDRFYVAEGASLLGETCGAPRVLTVGVASKRSGIPISTLTRQLKRSGELTSEMKNGLSDRAMLVSATVMDAAISEAEKLTSLKIAREVLGCDRYTMERLIESGMMPLHFPAGEGSLPMLHRDQILSFVSRLQAVTEVRPDLGDDDLPLAGASRQCHCTIYWILVQALSGNLRLVSKLKEPFRLPDFCVSLSEVRDQLDQLPDGQVTAAQAAKLLGCNVASIHALANDGFIGSQLQDARLSNRKRRLISLADLEAFERDYILLRALSGTRRADFEALQGMLAQQGVEPLPLGETAGKFFKRVEIERLAYRPGGHALARLLAADEMHPRLTDGVF</sequence>
<reference evidence="2 3" key="1">
    <citation type="submission" date="2016-10" db="EMBL/GenBank/DDBJ databases">
        <authorList>
            <person name="de Groot N.N."/>
        </authorList>
    </citation>
    <scope>NUCLEOTIDE SEQUENCE [LARGE SCALE GENOMIC DNA]</scope>
    <source>
        <strain evidence="2 3">DSM 27375</strain>
    </source>
</reference>
<dbReference type="InterPro" id="IPR009492">
    <property type="entry name" value="TniQ"/>
</dbReference>
<evidence type="ECO:0000313" key="3">
    <source>
        <dbReference type="Proteomes" id="UP000182284"/>
    </source>
</evidence>
<proteinExistence type="predicted"/>
<evidence type="ECO:0000313" key="2">
    <source>
        <dbReference type="EMBL" id="SDG45129.1"/>
    </source>
</evidence>
<dbReference type="OrthoDB" id="7595282at2"/>
<dbReference type="EMBL" id="FNBL01000021">
    <property type="protein sequence ID" value="SDG45129.1"/>
    <property type="molecule type" value="Genomic_DNA"/>
</dbReference>
<dbReference type="Pfam" id="PF06527">
    <property type="entry name" value="TniQ"/>
    <property type="match status" value="1"/>
</dbReference>
<accession>A0A1G7UDI9</accession>
<feature type="domain" description="TniQ" evidence="1">
    <location>
        <begin position="25"/>
        <end position="158"/>
    </location>
</feature>
<dbReference type="AlphaFoldDB" id="A0A1G7UDI9"/>
<name>A0A1G7UDI9_9RHOB</name>
<dbReference type="Proteomes" id="UP000182284">
    <property type="component" value="Unassembled WGS sequence"/>
</dbReference>
<gene>
    <name evidence="2" type="ORF">SAMN04488117_12132</name>
</gene>
<evidence type="ECO:0000259" key="1">
    <source>
        <dbReference type="Pfam" id="PF06527"/>
    </source>
</evidence>